<protein>
    <submittedName>
        <fullName evidence="3">Tetratricopeptide repeat</fullName>
    </submittedName>
</protein>
<dbReference type="OrthoDB" id="163949at2"/>
<feature type="compositionally biased region" description="Acidic residues" evidence="2">
    <location>
        <begin position="230"/>
        <end position="270"/>
    </location>
</feature>
<comment type="caution">
    <text evidence="3">The sequence shown here is derived from an EMBL/GenBank/DDBJ whole genome shotgun (WGS) entry which is preliminary data.</text>
</comment>
<name>A0A0W0GGM5_9CHLR</name>
<dbReference type="SMART" id="SM00028">
    <property type="entry name" value="TPR"/>
    <property type="match status" value="1"/>
</dbReference>
<evidence type="ECO:0000256" key="2">
    <source>
        <dbReference type="SAM" id="MobiDB-lite"/>
    </source>
</evidence>
<dbReference type="AlphaFoldDB" id="A0A0W0GGM5"/>
<dbReference type="Gene3D" id="1.25.40.10">
    <property type="entry name" value="Tetratricopeptide repeat domain"/>
    <property type="match status" value="1"/>
</dbReference>
<dbReference type="EMBL" id="LFDV01000002">
    <property type="protein sequence ID" value="KTB47720.1"/>
    <property type="molecule type" value="Genomic_DNA"/>
</dbReference>
<dbReference type="PROSITE" id="PS50293">
    <property type="entry name" value="TPR_REGION"/>
    <property type="match status" value="1"/>
</dbReference>
<gene>
    <name evidence="3" type="ORF">DEALK_05650</name>
</gene>
<dbReference type="PROSITE" id="PS50005">
    <property type="entry name" value="TPR"/>
    <property type="match status" value="1"/>
</dbReference>
<dbReference type="Pfam" id="PF13432">
    <property type="entry name" value="TPR_16"/>
    <property type="match status" value="1"/>
</dbReference>
<dbReference type="Proteomes" id="UP000053947">
    <property type="component" value="Unassembled WGS sequence"/>
</dbReference>
<accession>A0A0W0GGM5</accession>
<sequence length="270" mass="29908">MVYSDEEQAKLKKQNTQSAIDLALAGRWREAVTVNKSIVELFPDDTEALNRLGRAFLELGEYGEAREAYRKAKEQDPYNTIADRNLRRLELLTIAGAKPIADTDVQRVEPQVFLEETGKAGVFNLSRLAPREVLAGVVAGDKVNLRASGAVLVIEGISGEQLGIIDPRYALRLLKLMKGGNRYSANVISSAEDKLSVIIRETYQDPSQIGQISFPTRQSPATVRKPELEVSGEELESAVEGEEADVSQEERLEDETYPDDGDDEEEDLEV</sequence>
<feature type="compositionally biased region" description="Polar residues" evidence="2">
    <location>
        <begin position="209"/>
        <end position="221"/>
    </location>
</feature>
<keyword evidence="4" id="KW-1185">Reference proteome</keyword>
<dbReference type="RefSeq" id="WP_058438465.1">
    <property type="nucleotide sequence ID" value="NZ_KQ758903.1"/>
</dbReference>
<dbReference type="InterPro" id="IPR011990">
    <property type="entry name" value="TPR-like_helical_dom_sf"/>
</dbReference>
<evidence type="ECO:0000313" key="3">
    <source>
        <dbReference type="EMBL" id="KTB47720.1"/>
    </source>
</evidence>
<evidence type="ECO:0000313" key="4">
    <source>
        <dbReference type="Proteomes" id="UP000053947"/>
    </source>
</evidence>
<dbReference type="SUPFAM" id="SSF48452">
    <property type="entry name" value="TPR-like"/>
    <property type="match status" value="1"/>
</dbReference>
<keyword evidence="1" id="KW-0802">TPR repeat</keyword>
<dbReference type="STRING" id="1217799.DEALK_05650"/>
<feature type="region of interest" description="Disordered" evidence="2">
    <location>
        <begin position="209"/>
        <end position="270"/>
    </location>
</feature>
<dbReference type="InterPro" id="IPR019734">
    <property type="entry name" value="TPR_rpt"/>
</dbReference>
<evidence type="ECO:0000256" key="1">
    <source>
        <dbReference type="PROSITE-ProRule" id="PRU00339"/>
    </source>
</evidence>
<proteinExistence type="predicted"/>
<feature type="repeat" description="TPR" evidence="1">
    <location>
        <begin position="46"/>
        <end position="79"/>
    </location>
</feature>
<reference evidence="3 4" key="1">
    <citation type="submission" date="2015-06" db="EMBL/GenBank/DDBJ databases">
        <title>Genome sequence of the organohalide-respiring Dehalogenimonas alkenigignens type strain (IP3-3T).</title>
        <authorList>
            <person name="Key T.A."/>
            <person name="Richmond D.P."/>
            <person name="Bowman K.S."/>
            <person name="Cho Y.-J."/>
            <person name="Chun J."/>
            <person name="da Costa M.S."/>
            <person name="Rainey F.A."/>
            <person name="Moe W.M."/>
        </authorList>
    </citation>
    <scope>NUCLEOTIDE SEQUENCE [LARGE SCALE GENOMIC DNA]</scope>
    <source>
        <strain evidence="3 4">IP3-3</strain>
    </source>
</reference>
<organism evidence="3 4">
    <name type="scientific">Dehalogenimonas alkenigignens</name>
    <dbReference type="NCBI Taxonomy" id="1217799"/>
    <lineage>
        <taxon>Bacteria</taxon>
        <taxon>Bacillati</taxon>
        <taxon>Chloroflexota</taxon>
        <taxon>Dehalococcoidia</taxon>
        <taxon>Dehalococcoidales</taxon>
        <taxon>Dehalococcoidaceae</taxon>
        <taxon>Dehalogenimonas</taxon>
    </lineage>
</organism>